<accession>A0A674GDN3</accession>
<evidence type="ECO:0000313" key="2">
    <source>
        <dbReference type="Ensembl" id="ENSTGUP00000020453.1"/>
    </source>
</evidence>
<reference evidence="2 3" key="1">
    <citation type="journal article" date="2010" name="Nature">
        <title>The genome of a songbird.</title>
        <authorList>
            <person name="Warren W.C."/>
            <person name="Clayton D.F."/>
            <person name="Ellegren H."/>
            <person name="Arnold A.P."/>
            <person name="Hillier L.W."/>
            <person name="Kunstner A."/>
            <person name="Searle S."/>
            <person name="White S."/>
            <person name="Vilella A.J."/>
            <person name="Fairley S."/>
            <person name="Heger A."/>
            <person name="Kong L."/>
            <person name="Ponting C.P."/>
            <person name="Jarvis E.D."/>
            <person name="Mello C.V."/>
            <person name="Minx P."/>
            <person name="Lovell P."/>
            <person name="Velho T.A."/>
            <person name="Ferris M."/>
            <person name="Balakrishnan C.N."/>
            <person name="Sinha S."/>
            <person name="Blatti C."/>
            <person name="London S.E."/>
            <person name="Li Y."/>
            <person name="Lin Y.C."/>
            <person name="George J."/>
            <person name="Sweedler J."/>
            <person name="Southey B."/>
            <person name="Gunaratne P."/>
            <person name="Watson M."/>
            <person name="Nam K."/>
            <person name="Backstrom N."/>
            <person name="Smeds L."/>
            <person name="Nabholz B."/>
            <person name="Itoh Y."/>
            <person name="Whitney O."/>
            <person name="Pfenning A.R."/>
            <person name="Howard J."/>
            <person name="Volker M."/>
            <person name="Skinner B.M."/>
            <person name="Griffin D.K."/>
            <person name="Ye L."/>
            <person name="McLaren W.M."/>
            <person name="Flicek P."/>
            <person name="Quesada V."/>
            <person name="Velasco G."/>
            <person name="Lopez-Otin C."/>
            <person name="Puente X.S."/>
            <person name="Olender T."/>
            <person name="Lancet D."/>
            <person name="Smit A.F."/>
            <person name="Hubley R."/>
            <person name="Konkel M.K."/>
            <person name="Walker J.A."/>
            <person name="Batzer M.A."/>
            <person name="Gu W."/>
            <person name="Pollock D.D."/>
            <person name="Chen L."/>
            <person name="Cheng Z."/>
            <person name="Eichler E.E."/>
            <person name="Stapley J."/>
            <person name="Slate J."/>
            <person name="Ekblom R."/>
            <person name="Birkhead T."/>
            <person name="Burke T."/>
            <person name="Burt D."/>
            <person name="Scharff C."/>
            <person name="Adam I."/>
            <person name="Richard H."/>
            <person name="Sultan M."/>
            <person name="Soldatov A."/>
            <person name="Lehrach H."/>
            <person name="Edwards S.V."/>
            <person name="Yang S.P."/>
            <person name="Li X."/>
            <person name="Graves T."/>
            <person name="Fulton L."/>
            <person name="Nelson J."/>
            <person name="Chinwalla A."/>
            <person name="Hou S."/>
            <person name="Mardis E.R."/>
            <person name="Wilson R.K."/>
        </authorList>
    </citation>
    <scope>NUCLEOTIDE SEQUENCE [LARGE SCALE GENOMIC DNA]</scope>
</reference>
<reference evidence="2" key="2">
    <citation type="submission" date="2025-08" db="UniProtKB">
        <authorList>
            <consortium name="Ensembl"/>
        </authorList>
    </citation>
    <scope>IDENTIFICATION</scope>
</reference>
<dbReference type="InParanoid" id="A0A674GDN3"/>
<name>A0A674GDN3_TAEGU</name>
<feature type="chain" id="PRO_5025543519" evidence="1">
    <location>
        <begin position="20"/>
        <end position="135"/>
    </location>
</feature>
<proteinExistence type="predicted"/>
<evidence type="ECO:0000256" key="1">
    <source>
        <dbReference type="SAM" id="SignalP"/>
    </source>
</evidence>
<organism evidence="2 3">
    <name type="scientific">Taeniopygia guttata</name>
    <name type="common">Zebra finch</name>
    <name type="synonym">Poephila guttata</name>
    <dbReference type="NCBI Taxonomy" id="59729"/>
    <lineage>
        <taxon>Eukaryota</taxon>
        <taxon>Metazoa</taxon>
        <taxon>Chordata</taxon>
        <taxon>Craniata</taxon>
        <taxon>Vertebrata</taxon>
        <taxon>Euteleostomi</taxon>
        <taxon>Archelosauria</taxon>
        <taxon>Archosauria</taxon>
        <taxon>Dinosauria</taxon>
        <taxon>Saurischia</taxon>
        <taxon>Theropoda</taxon>
        <taxon>Coelurosauria</taxon>
        <taxon>Aves</taxon>
        <taxon>Neognathae</taxon>
        <taxon>Neoaves</taxon>
        <taxon>Telluraves</taxon>
        <taxon>Australaves</taxon>
        <taxon>Passeriformes</taxon>
        <taxon>Passeroidea</taxon>
        <taxon>Estrildidae</taxon>
        <taxon>Estrildinae</taxon>
        <taxon>Taeniopygia</taxon>
    </lineage>
</organism>
<dbReference type="Ensembl" id="ENSTGUT00000022030.1">
    <property type="protein sequence ID" value="ENSTGUP00000020453.1"/>
    <property type="gene ID" value="ENSTGUG00000022060.1"/>
</dbReference>
<dbReference type="AlphaFoldDB" id="A0A674GDN3"/>
<reference evidence="2" key="3">
    <citation type="submission" date="2025-09" db="UniProtKB">
        <authorList>
            <consortium name="Ensembl"/>
        </authorList>
    </citation>
    <scope>IDENTIFICATION</scope>
</reference>
<evidence type="ECO:0000313" key="3">
    <source>
        <dbReference type="Proteomes" id="UP000007754"/>
    </source>
</evidence>
<keyword evidence="3" id="KW-1185">Reference proteome</keyword>
<sequence>LEEFLTLSLILGGFTVAAAGASKENWGELGLSFSPLPSVYAHLQARYGARRQRTGGGQCGAVHASLVSMCPQTDKHAASQKCRPLCLQPLHAHPGVATLHSPPARAHHHLLWHSSRLDAALLGMVRGEEGCLQFA</sequence>
<feature type="signal peptide" evidence="1">
    <location>
        <begin position="1"/>
        <end position="19"/>
    </location>
</feature>
<dbReference type="Proteomes" id="UP000007754">
    <property type="component" value="Chromosome 2"/>
</dbReference>
<keyword evidence="1" id="KW-0732">Signal</keyword>
<protein>
    <submittedName>
        <fullName evidence="2">Uncharacterized protein</fullName>
    </submittedName>
</protein>